<sequence length="235" mass="25163">MTTSYATAQRIGTRSHQCDATATATDGGNRAFVLLDGIGSTAKVRAWTRDKARLLARIAAQTGSPAAALAAVRAVVDHEGPEQRHDPDSDDEPSAVAVVAVWLPGGVLRVAWTGDARAYWNGKPLTVDHNWAEIARAEGRKAPWWYRNLVASHLGRHPDDGTHGPLGEAEPVKGPGRLVLLSDGVYSPFEDHGWDLTGALRDGQPRETAARLVNRAVRSPDPRHDNATALVADLG</sequence>
<dbReference type="AlphaFoldDB" id="V9Z3Q6"/>
<organism evidence="1">
    <name type="scientific">Streptomyces sp. F12</name>
    <dbReference type="NCBI Taxonomy" id="1436084"/>
    <lineage>
        <taxon>Bacteria</taxon>
        <taxon>Bacillati</taxon>
        <taxon>Actinomycetota</taxon>
        <taxon>Actinomycetes</taxon>
        <taxon>Kitasatosporales</taxon>
        <taxon>Streptomycetaceae</taxon>
        <taxon>Streptomyces</taxon>
    </lineage>
</organism>
<keyword evidence="1" id="KW-0614">Plasmid</keyword>
<dbReference type="InterPro" id="IPR036457">
    <property type="entry name" value="PPM-type-like_dom_sf"/>
</dbReference>
<gene>
    <name evidence="1" type="ORF">pFRL6_38</name>
</gene>
<proteinExistence type="predicted"/>
<reference evidence="1" key="1">
    <citation type="submission" date="2013-09" db="EMBL/GenBank/DDBJ databases">
        <title>Complete nucleotide sequence of Streptomyces linear plasmid pFRL6.</title>
        <authorList>
            <person name="Chen Z."/>
            <person name="Fang P."/>
            <person name="Qin Z."/>
        </authorList>
    </citation>
    <scope>NUCLEOTIDE SEQUENCE</scope>
    <source>
        <plasmid evidence="1">pFRL6</plasmid>
    </source>
</reference>
<accession>V9Z3Q6</accession>
<dbReference type="Gene3D" id="3.60.40.10">
    <property type="entry name" value="PPM-type phosphatase domain"/>
    <property type="match status" value="1"/>
</dbReference>
<geneLocation type="plasmid" evidence="1">
    <name>pFRL6</name>
</geneLocation>
<dbReference type="SUPFAM" id="SSF81606">
    <property type="entry name" value="PP2C-like"/>
    <property type="match status" value="1"/>
</dbReference>
<protein>
    <submittedName>
        <fullName evidence="1">Mucin-2</fullName>
    </submittedName>
</protein>
<name>V9Z3Q6_9ACTN</name>
<dbReference type="EMBL" id="KF602051">
    <property type="protein sequence ID" value="AHE40125.1"/>
    <property type="molecule type" value="Genomic_DNA"/>
</dbReference>
<evidence type="ECO:0000313" key="1">
    <source>
        <dbReference type="EMBL" id="AHE40125.1"/>
    </source>
</evidence>
<dbReference type="RefSeq" id="WP_024127389.1">
    <property type="nucleotide sequence ID" value="NC_023286.1"/>
</dbReference>